<accession>A0A8S4FQD0</accession>
<dbReference type="EMBL" id="CAJHNJ030000039">
    <property type="protein sequence ID" value="CAG9129831.1"/>
    <property type="molecule type" value="Genomic_DNA"/>
</dbReference>
<dbReference type="Proteomes" id="UP000653454">
    <property type="component" value="Unassembled WGS sequence"/>
</dbReference>
<reference evidence="2" key="1">
    <citation type="submission" date="2020-11" db="EMBL/GenBank/DDBJ databases">
        <authorList>
            <person name="Whiteford S."/>
        </authorList>
    </citation>
    <scope>NUCLEOTIDE SEQUENCE</scope>
</reference>
<evidence type="ECO:0000313" key="3">
    <source>
        <dbReference type="Proteomes" id="UP000653454"/>
    </source>
</evidence>
<comment type="caution">
    <text evidence="2">The sequence shown here is derived from an EMBL/GenBank/DDBJ whole genome shotgun (WGS) entry which is preliminary data.</text>
</comment>
<keyword evidence="3" id="KW-1185">Reference proteome</keyword>
<dbReference type="AlphaFoldDB" id="A0A8S4FQD0"/>
<gene>
    <name evidence="2" type="ORF">PLXY2_LOCUS9706</name>
</gene>
<feature type="coiled-coil region" evidence="1">
    <location>
        <begin position="126"/>
        <end position="174"/>
    </location>
</feature>
<keyword evidence="1" id="KW-0175">Coiled coil</keyword>
<evidence type="ECO:0000256" key="1">
    <source>
        <dbReference type="SAM" id="Coils"/>
    </source>
</evidence>
<organism evidence="2 3">
    <name type="scientific">Plutella xylostella</name>
    <name type="common">Diamondback moth</name>
    <name type="synonym">Plutella maculipennis</name>
    <dbReference type="NCBI Taxonomy" id="51655"/>
    <lineage>
        <taxon>Eukaryota</taxon>
        <taxon>Metazoa</taxon>
        <taxon>Ecdysozoa</taxon>
        <taxon>Arthropoda</taxon>
        <taxon>Hexapoda</taxon>
        <taxon>Insecta</taxon>
        <taxon>Pterygota</taxon>
        <taxon>Neoptera</taxon>
        <taxon>Endopterygota</taxon>
        <taxon>Lepidoptera</taxon>
        <taxon>Glossata</taxon>
        <taxon>Ditrysia</taxon>
        <taxon>Yponomeutoidea</taxon>
        <taxon>Plutellidae</taxon>
        <taxon>Plutella</taxon>
    </lineage>
</organism>
<name>A0A8S4FQD0_PLUXY</name>
<proteinExistence type="predicted"/>
<sequence>MKLQHNAIREVFPEAQINGCFFHYCQALWRKAAKIGLTDWLTDGWLYLLHDSPSGVAADAFKQYMSSQWINSVNSELVTCYGEKFRTTNHVEGWHSRINRKFSKNPSLNLVLEILHDESQNVDFQIERLNNHVDEVSRKRRRTDSKDVVIQKILEDLTSEKIDIEECLQRLTRVKFITNLKQ</sequence>
<evidence type="ECO:0000313" key="2">
    <source>
        <dbReference type="EMBL" id="CAG9129831.1"/>
    </source>
</evidence>
<protein>
    <submittedName>
        <fullName evidence="2">(diamondback moth) hypothetical protein</fullName>
    </submittedName>
</protein>